<evidence type="ECO:0000259" key="1">
    <source>
        <dbReference type="PROSITE" id="PS50042"/>
    </source>
</evidence>
<dbReference type="Pfam" id="PF00027">
    <property type="entry name" value="cNMP_binding"/>
    <property type="match status" value="1"/>
</dbReference>
<dbReference type="Gene3D" id="2.60.120.10">
    <property type="entry name" value="Jelly Rolls"/>
    <property type="match status" value="1"/>
</dbReference>
<organism evidence="2">
    <name type="scientific">freshwater sediment metagenome</name>
    <dbReference type="NCBI Taxonomy" id="556182"/>
    <lineage>
        <taxon>unclassified sequences</taxon>
        <taxon>metagenomes</taxon>
        <taxon>ecological metagenomes</taxon>
    </lineage>
</organism>
<proteinExistence type="predicted"/>
<dbReference type="InterPro" id="IPR018490">
    <property type="entry name" value="cNMP-bd_dom_sf"/>
</dbReference>
<gene>
    <name evidence="2" type="ORF">AMST5_02201</name>
</gene>
<dbReference type="EMBL" id="OY288114">
    <property type="protein sequence ID" value="CAJ0870120.1"/>
    <property type="molecule type" value="Genomic_DNA"/>
</dbReference>
<dbReference type="SUPFAM" id="SSF51206">
    <property type="entry name" value="cAMP-binding domain-like"/>
    <property type="match status" value="1"/>
</dbReference>
<dbReference type="AlphaFoldDB" id="A0AA48RDD3"/>
<sequence length="161" mass="17599">MREILAHFRDIPLRTLSDGEILLKQGERTGHLYALADGRLEVLRGDTQVAILEDPGSLIGEMAVLLDSQHTATARALGEARVHVIDDGADFLSAHPELAWLVARLLARRLNAATTYLADIKRQFAGAGNHLEMVGEVLESLMHQQGLRSGGQASDRDGYHD</sequence>
<dbReference type="SMART" id="SM00100">
    <property type="entry name" value="cNMP"/>
    <property type="match status" value="1"/>
</dbReference>
<dbReference type="InterPro" id="IPR000595">
    <property type="entry name" value="cNMP-bd_dom"/>
</dbReference>
<dbReference type="PROSITE" id="PS50042">
    <property type="entry name" value="CNMP_BINDING_3"/>
    <property type="match status" value="1"/>
</dbReference>
<reference evidence="2" key="1">
    <citation type="submission" date="2023-07" db="EMBL/GenBank/DDBJ databases">
        <authorList>
            <person name="Pelsma A.J. K."/>
        </authorList>
    </citation>
    <scope>NUCLEOTIDE SEQUENCE</scope>
</reference>
<evidence type="ECO:0000313" key="2">
    <source>
        <dbReference type="EMBL" id="CAJ0870120.1"/>
    </source>
</evidence>
<name>A0AA48RDD3_9ZZZZ</name>
<protein>
    <recommendedName>
        <fullName evidence="1">Cyclic nucleotide-binding domain-containing protein</fullName>
    </recommendedName>
</protein>
<dbReference type="InterPro" id="IPR014710">
    <property type="entry name" value="RmlC-like_jellyroll"/>
</dbReference>
<dbReference type="CDD" id="cd00038">
    <property type="entry name" value="CAP_ED"/>
    <property type="match status" value="1"/>
</dbReference>
<feature type="domain" description="Cyclic nucleotide-binding" evidence="1">
    <location>
        <begin position="1"/>
        <end position="86"/>
    </location>
</feature>
<accession>A0AA48RDD3</accession>